<evidence type="ECO:0000313" key="1">
    <source>
        <dbReference type="EMBL" id="PYH93231.1"/>
    </source>
</evidence>
<dbReference type="AlphaFoldDB" id="A0A319D7P1"/>
<dbReference type="VEuPathDB" id="FungiDB:BO71DRAFT_399892"/>
<dbReference type="STRING" id="1448320.A0A319D7P1"/>
<dbReference type="Proteomes" id="UP000247810">
    <property type="component" value="Unassembled WGS sequence"/>
</dbReference>
<organism evidence="1 2">
    <name type="scientific">Aspergillus ellipticus CBS 707.79</name>
    <dbReference type="NCBI Taxonomy" id="1448320"/>
    <lineage>
        <taxon>Eukaryota</taxon>
        <taxon>Fungi</taxon>
        <taxon>Dikarya</taxon>
        <taxon>Ascomycota</taxon>
        <taxon>Pezizomycotina</taxon>
        <taxon>Eurotiomycetes</taxon>
        <taxon>Eurotiomycetidae</taxon>
        <taxon>Eurotiales</taxon>
        <taxon>Aspergillaceae</taxon>
        <taxon>Aspergillus</taxon>
        <taxon>Aspergillus subgen. Circumdati</taxon>
    </lineage>
</organism>
<proteinExistence type="predicted"/>
<protein>
    <submittedName>
        <fullName evidence="1">Uncharacterized protein</fullName>
    </submittedName>
</protein>
<name>A0A319D7P1_9EURO</name>
<accession>A0A319D7P1</accession>
<reference evidence="1 2" key="1">
    <citation type="submission" date="2018-02" db="EMBL/GenBank/DDBJ databases">
        <title>The genomes of Aspergillus section Nigri reveals drivers in fungal speciation.</title>
        <authorList>
            <consortium name="DOE Joint Genome Institute"/>
            <person name="Vesth T.C."/>
            <person name="Nybo J."/>
            <person name="Theobald S."/>
            <person name="Brandl J."/>
            <person name="Frisvad J.C."/>
            <person name="Nielsen K.F."/>
            <person name="Lyhne E.K."/>
            <person name="Kogle M.E."/>
            <person name="Kuo A."/>
            <person name="Riley R."/>
            <person name="Clum A."/>
            <person name="Nolan M."/>
            <person name="Lipzen A."/>
            <person name="Salamov A."/>
            <person name="Henrissat B."/>
            <person name="Wiebenga A."/>
            <person name="De vries R.P."/>
            <person name="Grigoriev I.V."/>
            <person name="Mortensen U.H."/>
            <person name="Andersen M.R."/>
            <person name="Baker S.E."/>
        </authorList>
    </citation>
    <scope>NUCLEOTIDE SEQUENCE [LARGE SCALE GENOMIC DNA]</scope>
    <source>
        <strain evidence="1 2">CBS 707.79</strain>
    </source>
</reference>
<dbReference type="EMBL" id="KZ825897">
    <property type="protein sequence ID" value="PYH93231.1"/>
    <property type="molecule type" value="Genomic_DNA"/>
</dbReference>
<dbReference type="OrthoDB" id="4480078at2759"/>
<keyword evidence="2" id="KW-1185">Reference proteome</keyword>
<evidence type="ECO:0000313" key="2">
    <source>
        <dbReference type="Proteomes" id="UP000247810"/>
    </source>
</evidence>
<gene>
    <name evidence="1" type="ORF">BO71DRAFT_399892</name>
</gene>
<sequence>MPIMNFIQTRPRLTAVLSVTALSSVAIYLTKRQLNYSCPQISLTDLPKSSACRKLLEKTGESPTQTPWGMDHSTLLSRWSGGSKSYWVTSFTAHQVEVPVSQLAGYKVLRDGEKDDAHHLMQNLVAAFLDARATGPEAYFLDKAPSPLSFVPASLLFGDRAFPGAFMLGTWSSTRGTSIQPADLPPAAIEPISEFVSNEDVVQGSLVDTAGAVMYWKFPDGLVRSVDKVASYGLPWRLIEGGFQEWIVEKVSDEKARVTYVTIECTSVYPAGQTTRDFKIMPWLLYEAHVLYAQTLLSKGIRQLGKLD</sequence>